<feature type="transmembrane region" description="Helical" evidence="5">
    <location>
        <begin position="116"/>
        <end position="134"/>
    </location>
</feature>
<sequence length="442" mass="47200">MSSEVRFRPPAPDLGQTHQWDAVTVLKGFVIVQYVIPSDQRIVALGAAGSPAILYALAAVLWWIWHRIRYSAGYRPIEARLIRAALFCFLGAMVVSYAAANIMSLPVSELNMADMGLLKFIALVGLVLIASDGIPSTERLISFVRFLCGTGAAYASLGLFQFFTGISVINLFVVPGLQSIGSSGVDERGGFVRAVATAMHPLEYATVLSMLLPLCIAVAVYDRRSSTVVRWYPVVTIGICSALSVSRSALIGAAAAFLIMIPTLPRALRNFMFVILGFGMVAMYVVVPGMAGTIMGLFGGDDTSVSSRTSAYGTAVEFLKVSPIFGRGSGTFLPNYHIVDNQYLLMLIETGVVGLGCFLLLLLICMGAVLSGRRKFEGTLLRALGFSIFAALAAGSLLCAFFDCLAFPQAGSLVFLMIGLAGAYATLAQRPLKIPPGEVIMR</sequence>
<feature type="transmembrane region" description="Helical" evidence="5">
    <location>
        <begin position="84"/>
        <end position="104"/>
    </location>
</feature>
<evidence type="ECO:0000256" key="1">
    <source>
        <dbReference type="ARBA" id="ARBA00004141"/>
    </source>
</evidence>
<dbReference type="GO" id="GO:0016020">
    <property type="term" value="C:membrane"/>
    <property type="evidence" value="ECO:0007669"/>
    <property type="project" value="UniProtKB-SubCell"/>
</dbReference>
<feature type="transmembrane region" description="Helical" evidence="5">
    <location>
        <begin position="271"/>
        <end position="298"/>
    </location>
</feature>
<evidence type="ECO:0000313" key="7">
    <source>
        <dbReference type="EMBL" id="XAO47238.1"/>
    </source>
</evidence>
<reference evidence="7 8" key="1">
    <citation type="submission" date="2023-05" db="EMBL/GenBank/DDBJ databases">
        <title>Glutamicibacter sp. B1, complete genome.</title>
        <authorList>
            <person name="Long Y.H."/>
            <person name="Fang T."/>
            <person name="Li X.Y."/>
        </authorList>
    </citation>
    <scope>NUCLEOTIDE SEQUENCE [LARGE SCALE GENOMIC DNA]</scope>
    <source>
        <strain evidence="7 8">B1</strain>
    </source>
</reference>
<keyword evidence="4 5" id="KW-0472">Membrane</keyword>
<evidence type="ECO:0000256" key="5">
    <source>
        <dbReference type="SAM" id="Phobius"/>
    </source>
</evidence>
<evidence type="ECO:0000256" key="4">
    <source>
        <dbReference type="ARBA" id="ARBA00023136"/>
    </source>
</evidence>
<feature type="transmembrane region" description="Helical" evidence="5">
    <location>
        <begin position="383"/>
        <end position="403"/>
    </location>
</feature>
<feature type="transmembrane region" description="Helical" evidence="5">
    <location>
        <begin position="146"/>
        <end position="173"/>
    </location>
</feature>
<keyword evidence="2 5" id="KW-0812">Transmembrane</keyword>
<accession>A0AAU6WJL0</accession>
<feature type="transmembrane region" description="Helical" evidence="5">
    <location>
        <begin position="343"/>
        <end position="371"/>
    </location>
</feature>
<gene>
    <name evidence="7" type="ORF">QMQ05_06880</name>
</gene>
<dbReference type="PANTHER" id="PTHR37422">
    <property type="entry name" value="TEICHURONIC ACID BIOSYNTHESIS PROTEIN TUAE"/>
    <property type="match status" value="1"/>
</dbReference>
<evidence type="ECO:0000256" key="2">
    <source>
        <dbReference type="ARBA" id="ARBA00022692"/>
    </source>
</evidence>
<dbReference type="Pfam" id="PF04932">
    <property type="entry name" value="Wzy_C"/>
    <property type="match status" value="1"/>
</dbReference>
<keyword evidence="8" id="KW-1185">Reference proteome</keyword>
<feature type="transmembrane region" description="Helical" evidence="5">
    <location>
        <begin position="231"/>
        <end position="259"/>
    </location>
</feature>
<dbReference type="PANTHER" id="PTHR37422:SF13">
    <property type="entry name" value="LIPOPOLYSACCHARIDE BIOSYNTHESIS PROTEIN PA4999-RELATED"/>
    <property type="match status" value="1"/>
</dbReference>
<evidence type="ECO:0000259" key="6">
    <source>
        <dbReference type="Pfam" id="PF04932"/>
    </source>
</evidence>
<proteinExistence type="predicted"/>
<evidence type="ECO:0000313" key="8">
    <source>
        <dbReference type="Proteomes" id="UP001486888"/>
    </source>
</evidence>
<feature type="domain" description="O-antigen ligase-related" evidence="6">
    <location>
        <begin position="234"/>
        <end position="359"/>
    </location>
</feature>
<dbReference type="InterPro" id="IPR007016">
    <property type="entry name" value="O-antigen_ligase-rel_domated"/>
</dbReference>
<dbReference type="EMBL" id="CP125942">
    <property type="protein sequence ID" value="XAO47238.1"/>
    <property type="molecule type" value="Genomic_DNA"/>
</dbReference>
<dbReference type="Proteomes" id="UP001486888">
    <property type="component" value="Chromosome"/>
</dbReference>
<dbReference type="AlphaFoldDB" id="A0AAU6WJL0"/>
<organism evidence="7 8">
    <name type="scientific">Glutamicibacter ectropisis</name>
    <dbReference type="NCBI Taxonomy" id="3046593"/>
    <lineage>
        <taxon>Bacteria</taxon>
        <taxon>Bacillati</taxon>
        <taxon>Actinomycetota</taxon>
        <taxon>Actinomycetes</taxon>
        <taxon>Micrococcales</taxon>
        <taxon>Micrococcaceae</taxon>
        <taxon>Glutamicibacter</taxon>
    </lineage>
</organism>
<dbReference type="InterPro" id="IPR051533">
    <property type="entry name" value="WaaL-like"/>
</dbReference>
<name>A0AAU6WJL0_9MICC</name>
<dbReference type="RefSeq" id="WP_345474104.1">
    <property type="nucleotide sequence ID" value="NZ_CP125942.1"/>
</dbReference>
<feature type="transmembrane region" description="Helical" evidence="5">
    <location>
        <begin position="409"/>
        <end position="427"/>
    </location>
</feature>
<comment type="subcellular location">
    <subcellularLocation>
        <location evidence="1">Membrane</location>
        <topology evidence="1">Multi-pass membrane protein</topology>
    </subcellularLocation>
</comment>
<feature type="transmembrane region" description="Helical" evidence="5">
    <location>
        <begin position="42"/>
        <end position="64"/>
    </location>
</feature>
<evidence type="ECO:0000256" key="3">
    <source>
        <dbReference type="ARBA" id="ARBA00022989"/>
    </source>
</evidence>
<keyword evidence="7" id="KW-0436">Ligase</keyword>
<keyword evidence="3 5" id="KW-1133">Transmembrane helix</keyword>
<protein>
    <submittedName>
        <fullName evidence="7">O-antigen ligase family protein</fullName>
    </submittedName>
</protein>
<dbReference type="KEGG" id="gey:QMQ05_06880"/>
<dbReference type="GO" id="GO:0016874">
    <property type="term" value="F:ligase activity"/>
    <property type="evidence" value="ECO:0007669"/>
    <property type="project" value="UniProtKB-KW"/>
</dbReference>